<dbReference type="AlphaFoldDB" id="A0A1A8IW28"/>
<reference evidence="2" key="1">
    <citation type="submission" date="2016-05" db="EMBL/GenBank/DDBJ databases">
        <authorList>
            <person name="Lavstsen T."/>
            <person name="Jespersen J.S."/>
        </authorList>
    </citation>
    <scope>NUCLEOTIDE SEQUENCE</scope>
    <source>
        <tissue evidence="2">Brain</tissue>
    </source>
</reference>
<protein>
    <submittedName>
        <fullName evidence="2">Uncharacterized protein</fullName>
    </submittedName>
</protein>
<proteinExistence type="predicted"/>
<reference evidence="2" key="2">
    <citation type="submission" date="2016-06" db="EMBL/GenBank/DDBJ databases">
        <title>The genome of a short-lived fish provides insights into sex chromosome evolution and the genetic control of aging.</title>
        <authorList>
            <person name="Reichwald K."/>
            <person name="Felder M."/>
            <person name="Petzold A."/>
            <person name="Koch P."/>
            <person name="Groth M."/>
            <person name="Platzer M."/>
        </authorList>
    </citation>
    <scope>NUCLEOTIDE SEQUENCE</scope>
    <source>
        <tissue evidence="2">Brain</tissue>
    </source>
</reference>
<accession>A0A1A8IW28</accession>
<feature type="region of interest" description="Disordered" evidence="1">
    <location>
        <begin position="74"/>
        <end position="99"/>
    </location>
</feature>
<feature type="compositionally biased region" description="Polar residues" evidence="1">
    <location>
        <begin position="459"/>
        <end position="489"/>
    </location>
</feature>
<dbReference type="EMBL" id="HAED01015119">
    <property type="protein sequence ID" value="SBR01564.1"/>
    <property type="molecule type" value="Transcribed_RNA"/>
</dbReference>
<dbReference type="Gene3D" id="1.10.287.3160">
    <property type="match status" value="1"/>
</dbReference>
<evidence type="ECO:0000313" key="2">
    <source>
        <dbReference type="EMBL" id="SBR01564.1"/>
    </source>
</evidence>
<organism evidence="2">
    <name type="scientific">Nothobranchius kuhntae</name>
    <name type="common">Beira killifish</name>
    <dbReference type="NCBI Taxonomy" id="321403"/>
    <lineage>
        <taxon>Eukaryota</taxon>
        <taxon>Metazoa</taxon>
        <taxon>Chordata</taxon>
        <taxon>Craniata</taxon>
        <taxon>Vertebrata</taxon>
        <taxon>Euteleostomi</taxon>
        <taxon>Actinopterygii</taxon>
        <taxon>Neopterygii</taxon>
        <taxon>Teleostei</taxon>
        <taxon>Neoteleostei</taxon>
        <taxon>Acanthomorphata</taxon>
        <taxon>Ovalentaria</taxon>
        <taxon>Atherinomorphae</taxon>
        <taxon>Cyprinodontiformes</taxon>
        <taxon>Nothobranchiidae</taxon>
        <taxon>Nothobranchius</taxon>
    </lineage>
</organism>
<name>A0A1A8IW28_NOTKU</name>
<sequence>MEAAPPTRGVDGAGARLCTCGNKISSKDPHKVCSSCLGLEHAQLALEVPGSCESCACFTLKSLRRRLARQASLSGKDPCLPAPGPPPGDASEHALPEPEQCAELSWGSQLELAVPSHPVEDVLELDYGDDEDTSELLISEEDEDDDVFLPIAQASMPSFPSSPRDGAVSPAAHLDMQSVCRRAATRLNIPWPTVVTEAVRSRYEGKKLPQATRAAKPLLPAFPELLQEVRSSWDKHPFSSRSPVQGASSLDFEGMDKAGMLRMPPMEPLVAAHLHPRLSATSSRPPALPAKADRFQSALNERAYKAAAISVRALNVSSMLSAYQAELCEDMNTKPDPEVWEEITVLTDICLRVQRCAVQATAKAMGMMVLQERARWLNLTNLSDREKEDILDMPIVPEGIFGSALASMQQRCEAKKKEDEALHLCLPPLTGAAGSAEPSSGSCLSPASVPDPKAPEASSCPTSSFGLSASTSLASEVQQPSRSAAGTTHTIRRSAGEEKEEEGSLTEFFPSRRCSWQFPVRQLLLFDVAMVLSPPLTGPLRQSPRAVQGGARTCSRLCRLKTHVTSTHIVFHKHVTLKEH</sequence>
<feature type="region of interest" description="Disordered" evidence="1">
    <location>
        <begin position="436"/>
        <end position="504"/>
    </location>
</feature>
<evidence type="ECO:0000256" key="1">
    <source>
        <dbReference type="SAM" id="MobiDB-lite"/>
    </source>
</evidence>
<gene>
    <name evidence="2" type="primary">Nfu_g_1_016472</name>
</gene>